<feature type="non-terminal residue" evidence="2">
    <location>
        <position position="1"/>
    </location>
</feature>
<proteinExistence type="predicted"/>
<name>A0ABS8WTP2_DATST</name>
<evidence type="ECO:0000313" key="2">
    <source>
        <dbReference type="EMBL" id="MCE3214959.1"/>
    </source>
</evidence>
<accession>A0ABS8WTP2</accession>
<organism evidence="2 3">
    <name type="scientific">Datura stramonium</name>
    <name type="common">Jimsonweed</name>
    <name type="synonym">Common thornapple</name>
    <dbReference type="NCBI Taxonomy" id="4076"/>
    <lineage>
        <taxon>Eukaryota</taxon>
        <taxon>Viridiplantae</taxon>
        <taxon>Streptophyta</taxon>
        <taxon>Embryophyta</taxon>
        <taxon>Tracheophyta</taxon>
        <taxon>Spermatophyta</taxon>
        <taxon>Magnoliopsida</taxon>
        <taxon>eudicotyledons</taxon>
        <taxon>Gunneridae</taxon>
        <taxon>Pentapetalae</taxon>
        <taxon>asterids</taxon>
        <taxon>lamiids</taxon>
        <taxon>Solanales</taxon>
        <taxon>Solanaceae</taxon>
        <taxon>Solanoideae</taxon>
        <taxon>Datureae</taxon>
        <taxon>Datura</taxon>
    </lineage>
</organism>
<gene>
    <name evidence="2" type="ORF">HAX54_000400</name>
</gene>
<comment type="caution">
    <text evidence="2">The sequence shown here is derived from an EMBL/GenBank/DDBJ whole genome shotgun (WGS) entry which is preliminary data.</text>
</comment>
<evidence type="ECO:0000256" key="1">
    <source>
        <dbReference type="SAM" id="MobiDB-lite"/>
    </source>
</evidence>
<protein>
    <submittedName>
        <fullName evidence="2">Uncharacterized protein</fullName>
    </submittedName>
</protein>
<evidence type="ECO:0000313" key="3">
    <source>
        <dbReference type="Proteomes" id="UP000823775"/>
    </source>
</evidence>
<dbReference type="Proteomes" id="UP000823775">
    <property type="component" value="Unassembled WGS sequence"/>
</dbReference>
<reference evidence="2 3" key="1">
    <citation type="journal article" date="2021" name="BMC Genomics">
        <title>Datura genome reveals duplications of psychoactive alkaloid biosynthetic genes and high mutation rate following tissue culture.</title>
        <authorList>
            <person name="Rajewski A."/>
            <person name="Carter-House D."/>
            <person name="Stajich J."/>
            <person name="Litt A."/>
        </authorList>
    </citation>
    <scope>NUCLEOTIDE SEQUENCE [LARGE SCALE GENOMIC DNA]</scope>
    <source>
        <strain evidence="2">AR-01</strain>
    </source>
</reference>
<dbReference type="EMBL" id="JACEIK010010108">
    <property type="protein sequence ID" value="MCE3214959.1"/>
    <property type="molecule type" value="Genomic_DNA"/>
</dbReference>
<feature type="compositionally biased region" description="Basic residues" evidence="1">
    <location>
        <begin position="1"/>
        <end position="10"/>
    </location>
</feature>
<feature type="region of interest" description="Disordered" evidence="1">
    <location>
        <begin position="1"/>
        <end position="45"/>
    </location>
</feature>
<keyword evidence="3" id="KW-1185">Reference proteome</keyword>
<sequence length="58" mass="6356">GVQNMRKRRRETAPNWRNTGANLRNAGLPLGSTNLPGKPPASKEAKRRYLLAVADSAQ</sequence>
<feature type="non-terminal residue" evidence="2">
    <location>
        <position position="58"/>
    </location>
</feature>